<dbReference type="CDD" id="cd00093">
    <property type="entry name" value="HTH_XRE"/>
    <property type="match status" value="1"/>
</dbReference>
<keyword evidence="1" id="KW-0238">DNA-binding</keyword>
<organism evidence="3 4">
    <name type="scientific">Luteibacter phage vB_LflM-Pluto</name>
    <dbReference type="NCBI Taxonomy" id="2948611"/>
    <lineage>
        <taxon>Viruses</taxon>
        <taxon>Duplodnaviria</taxon>
        <taxon>Heunggongvirae</taxon>
        <taxon>Uroviricota</taxon>
        <taxon>Caudoviricetes</taxon>
        <taxon>Lindbergviridae</taxon>
        <taxon>Plutovirus</taxon>
        <taxon>Plutovirus pluto</taxon>
    </lineage>
</organism>
<dbReference type="Proteomes" id="UP001056883">
    <property type="component" value="Segment"/>
</dbReference>
<dbReference type="Pfam" id="PF01381">
    <property type="entry name" value="HTH_3"/>
    <property type="match status" value="1"/>
</dbReference>
<dbReference type="Gene3D" id="1.10.260.40">
    <property type="entry name" value="lambda repressor-like DNA-binding domains"/>
    <property type="match status" value="1"/>
</dbReference>
<dbReference type="EMBL" id="ON529861">
    <property type="protein sequence ID" value="USN16379.1"/>
    <property type="molecule type" value="Genomic_DNA"/>
</dbReference>
<dbReference type="InterPro" id="IPR001387">
    <property type="entry name" value="Cro/C1-type_HTH"/>
</dbReference>
<evidence type="ECO:0000256" key="1">
    <source>
        <dbReference type="ARBA" id="ARBA00023125"/>
    </source>
</evidence>
<gene>
    <name evidence="3" type="ORF">PLUTO_00630</name>
</gene>
<dbReference type="InterPro" id="IPR013430">
    <property type="entry name" value="Toxin_antidote_HigA"/>
</dbReference>
<dbReference type="GO" id="GO:0003677">
    <property type="term" value="F:DNA binding"/>
    <property type="evidence" value="ECO:0007669"/>
    <property type="project" value="UniProtKB-KW"/>
</dbReference>
<evidence type="ECO:0000313" key="4">
    <source>
        <dbReference type="Proteomes" id="UP001056883"/>
    </source>
</evidence>
<feature type="domain" description="HTH cro/C1-type" evidence="2">
    <location>
        <begin position="19"/>
        <end position="73"/>
    </location>
</feature>
<dbReference type="NCBIfam" id="TIGR02607">
    <property type="entry name" value="antidote_HigA"/>
    <property type="match status" value="1"/>
</dbReference>
<dbReference type="InterPro" id="IPR010982">
    <property type="entry name" value="Lambda_DNA-bd_dom_sf"/>
</dbReference>
<dbReference type="SUPFAM" id="SSF47413">
    <property type="entry name" value="lambda repressor-like DNA-binding domains"/>
    <property type="match status" value="1"/>
</dbReference>
<protein>
    <submittedName>
        <fullName evidence="3">Antitoxin protein</fullName>
    </submittedName>
</protein>
<name>A0A9E7MTS5_9CAUD</name>
<evidence type="ECO:0000313" key="3">
    <source>
        <dbReference type="EMBL" id="USN16379.1"/>
    </source>
</evidence>
<accession>A0A9E7MTS5</accession>
<dbReference type="SMART" id="SM00530">
    <property type="entry name" value="HTH_XRE"/>
    <property type="match status" value="1"/>
</dbReference>
<dbReference type="PANTHER" id="PTHR36924:SF1">
    <property type="entry name" value="ANTITOXIN HIGA-1"/>
    <property type="match status" value="1"/>
</dbReference>
<dbReference type="PANTHER" id="PTHR36924">
    <property type="entry name" value="ANTITOXIN HIGA-1"/>
    <property type="match status" value="1"/>
</dbReference>
<dbReference type="PROSITE" id="PS50943">
    <property type="entry name" value="HTH_CROC1"/>
    <property type="match status" value="1"/>
</dbReference>
<sequence>MNSAHDMPFEEYTHPGHLLKRKLNEEGVTPHALAMAISVAPTRIYAILNGKREITLQTSLRLGKYFGQSALFWLHRQIDHDLATVGADLRVQRDLAAITPLSEQRAQVQ</sequence>
<evidence type="ECO:0000259" key="2">
    <source>
        <dbReference type="PROSITE" id="PS50943"/>
    </source>
</evidence>
<keyword evidence="4" id="KW-1185">Reference proteome</keyword>
<proteinExistence type="predicted"/>
<reference evidence="3" key="1">
    <citation type="submission" date="2022-05" db="EMBL/GenBank/DDBJ databases">
        <authorList>
            <person name="Friedrich I."/>
            <person name="Poehlein A."/>
            <person name="Schneider D."/>
            <person name="Hertel R."/>
            <person name="Daniel R."/>
        </authorList>
    </citation>
    <scope>NUCLEOTIDE SEQUENCE</scope>
</reference>